<feature type="transmembrane region" description="Helical" evidence="1">
    <location>
        <begin position="45"/>
        <end position="63"/>
    </location>
</feature>
<gene>
    <name evidence="2" type="ORF">DEM25_013280</name>
</gene>
<dbReference type="Proteomes" id="UP000246132">
    <property type="component" value="Unassembled WGS sequence"/>
</dbReference>
<evidence type="ECO:0000313" key="2">
    <source>
        <dbReference type="EMBL" id="RKF05592.1"/>
    </source>
</evidence>
<name>A0A3A8A5Q3_9HYPH</name>
<dbReference type="EMBL" id="QFWV02000008">
    <property type="protein sequence ID" value="RKF05592.1"/>
    <property type="molecule type" value="Genomic_DNA"/>
</dbReference>
<feature type="transmembrane region" description="Helical" evidence="1">
    <location>
        <begin position="69"/>
        <end position="88"/>
    </location>
</feature>
<sequence length="102" mass="11209">MTLVTDWLAEIAASGRLAEIAMAVLLLELAVFLFVYRTPAARRTLIFNTLSGLALMAALRSALIGHGALAIAGFLSLGFVMHLAELWFRHRAFRRVSAQRPD</sequence>
<keyword evidence="1" id="KW-0812">Transmembrane</keyword>
<accession>A0A3A8A5Q3</accession>
<keyword evidence="1" id="KW-1133">Transmembrane helix</keyword>
<feature type="transmembrane region" description="Helical" evidence="1">
    <location>
        <begin position="20"/>
        <end position="38"/>
    </location>
</feature>
<dbReference type="AlphaFoldDB" id="A0A3A8A5Q3"/>
<reference evidence="2 3" key="1">
    <citation type="journal article" date="2018" name="Int. J. Syst. Bacteriol.">
        <title>Oceaniradius stylonemae gen. nov., sp. nov., isolated from a red alga, Stylonema cornu-cervi.</title>
        <authorList>
            <person name="Jeong S."/>
        </authorList>
    </citation>
    <scope>NUCLEOTIDE SEQUENCE [LARGE SCALE GENOMIC DNA]</scope>
    <source>
        <strain evidence="2 3">StC1</strain>
    </source>
</reference>
<comment type="caution">
    <text evidence="2">The sequence shown here is derived from an EMBL/GenBank/DDBJ whole genome shotgun (WGS) entry which is preliminary data.</text>
</comment>
<keyword evidence="3" id="KW-1185">Reference proteome</keyword>
<organism evidence="2 3">
    <name type="scientific">Oceaniradius stylonematis</name>
    <dbReference type="NCBI Taxonomy" id="2184161"/>
    <lineage>
        <taxon>Bacteria</taxon>
        <taxon>Pseudomonadati</taxon>
        <taxon>Pseudomonadota</taxon>
        <taxon>Alphaproteobacteria</taxon>
        <taxon>Hyphomicrobiales</taxon>
        <taxon>Ahrensiaceae</taxon>
        <taxon>Oceaniradius</taxon>
    </lineage>
</organism>
<evidence type="ECO:0000313" key="3">
    <source>
        <dbReference type="Proteomes" id="UP000246132"/>
    </source>
</evidence>
<dbReference type="RefSeq" id="WP_109766227.1">
    <property type="nucleotide sequence ID" value="NZ_QFWV02000008.1"/>
</dbReference>
<evidence type="ECO:0000256" key="1">
    <source>
        <dbReference type="SAM" id="Phobius"/>
    </source>
</evidence>
<proteinExistence type="predicted"/>
<keyword evidence="1" id="KW-0472">Membrane</keyword>
<protein>
    <submittedName>
        <fullName evidence="2">Uncharacterized protein</fullName>
    </submittedName>
</protein>